<dbReference type="PANTHER" id="PTHR33653:SF1">
    <property type="entry name" value="RIBONUCLEASE VAPC2"/>
    <property type="match status" value="1"/>
</dbReference>
<evidence type="ECO:0000256" key="5">
    <source>
        <dbReference type="ARBA" id="ARBA00022801"/>
    </source>
</evidence>
<keyword evidence="5 8" id="KW-0378">Hydrolase</keyword>
<keyword evidence="4 8" id="KW-0479">Metal-binding</keyword>
<keyword evidence="11" id="KW-1185">Reference proteome</keyword>
<proteinExistence type="inferred from homology"/>
<dbReference type="GO" id="GO:0016787">
    <property type="term" value="F:hydrolase activity"/>
    <property type="evidence" value="ECO:0007669"/>
    <property type="project" value="UniProtKB-KW"/>
</dbReference>
<evidence type="ECO:0000256" key="8">
    <source>
        <dbReference type="HAMAP-Rule" id="MF_00265"/>
    </source>
</evidence>
<keyword evidence="3 8" id="KW-0540">Nuclease</keyword>
<dbReference type="PANTHER" id="PTHR33653">
    <property type="entry name" value="RIBONUCLEASE VAPC2"/>
    <property type="match status" value="1"/>
</dbReference>
<accession>A0A1U9ZSI1</accession>
<dbReference type="AlphaFoldDB" id="A0A1U9ZSI1"/>
<dbReference type="KEGG" id="noa:BKM31_04850"/>
<protein>
    <recommendedName>
        <fullName evidence="8">Ribonuclease VapC</fullName>
        <shortName evidence="8">RNase VapC</shortName>
        <ecNumber evidence="8">3.1.-.-</ecNumber>
    </recommendedName>
    <alternativeName>
        <fullName evidence="8">Toxin VapC</fullName>
    </alternativeName>
</protein>
<keyword evidence="6 8" id="KW-0460">Magnesium</keyword>
<organism evidence="10 11">
    <name type="scientific">[Actinomadura] parvosata subsp. kistnae</name>
    <dbReference type="NCBI Taxonomy" id="1909395"/>
    <lineage>
        <taxon>Bacteria</taxon>
        <taxon>Bacillati</taxon>
        <taxon>Actinomycetota</taxon>
        <taxon>Actinomycetes</taxon>
        <taxon>Streptosporangiales</taxon>
        <taxon>Streptosporangiaceae</taxon>
        <taxon>Nonomuraea</taxon>
    </lineage>
</organism>
<dbReference type="CDD" id="cd18746">
    <property type="entry name" value="PIN_VapC4-5_FitB-like"/>
    <property type="match status" value="1"/>
</dbReference>
<evidence type="ECO:0000256" key="6">
    <source>
        <dbReference type="ARBA" id="ARBA00022842"/>
    </source>
</evidence>
<evidence type="ECO:0000256" key="3">
    <source>
        <dbReference type="ARBA" id="ARBA00022722"/>
    </source>
</evidence>
<evidence type="ECO:0000256" key="7">
    <source>
        <dbReference type="ARBA" id="ARBA00038093"/>
    </source>
</evidence>
<dbReference type="SUPFAM" id="SSF88723">
    <property type="entry name" value="PIN domain-like"/>
    <property type="match status" value="1"/>
</dbReference>
<dbReference type="Gene3D" id="3.40.50.1010">
    <property type="entry name" value="5'-nuclease"/>
    <property type="match status" value="1"/>
</dbReference>
<gene>
    <name evidence="8" type="primary">vapC</name>
    <name evidence="10" type="ORF">BKM31_04850</name>
</gene>
<dbReference type="InterPro" id="IPR022907">
    <property type="entry name" value="VapC_family"/>
</dbReference>
<dbReference type="GO" id="GO:0004540">
    <property type="term" value="F:RNA nuclease activity"/>
    <property type="evidence" value="ECO:0007669"/>
    <property type="project" value="InterPro"/>
</dbReference>
<dbReference type="EMBL" id="CP017717">
    <property type="protein sequence ID" value="AQZ60904.1"/>
    <property type="molecule type" value="Genomic_DNA"/>
</dbReference>
<evidence type="ECO:0000313" key="11">
    <source>
        <dbReference type="Proteomes" id="UP000190797"/>
    </source>
</evidence>
<evidence type="ECO:0000256" key="2">
    <source>
        <dbReference type="ARBA" id="ARBA00022649"/>
    </source>
</evidence>
<comment type="cofactor">
    <cofactor evidence="1 8">
        <name>Mg(2+)</name>
        <dbReference type="ChEBI" id="CHEBI:18420"/>
    </cofactor>
</comment>
<evidence type="ECO:0000313" key="10">
    <source>
        <dbReference type="EMBL" id="AQZ60904.1"/>
    </source>
</evidence>
<feature type="binding site" evidence="8">
    <location>
        <position position="101"/>
    </location>
    <ligand>
        <name>Mg(2+)</name>
        <dbReference type="ChEBI" id="CHEBI:18420"/>
    </ligand>
</feature>
<evidence type="ECO:0000259" key="9">
    <source>
        <dbReference type="Pfam" id="PF01850"/>
    </source>
</evidence>
<evidence type="ECO:0000256" key="4">
    <source>
        <dbReference type="ARBA" id="ARBA00022723"/>
    </source>
</evidence>
<dbReference type="GO" id="GO:0090729">
    <property type="term" value="F:toxin activity"/>
    <property type="evidence" value="ECO:0007669"/>
    <property type="project" value="UniProtKB-KW"/>
</dbReference>
<dbReference type="RefSeq" id="WP_080036976.1">
    <property type="nucleotide sequence ID" value="NZ_CP017717.1"/>
</dbReference>
<dbReference type="GO" id="GO:0000287">
    <property type="term" value="F:magnesium ion binding"/>
    <property type="evidence" value="ECO:0007669"/>
    <property type="project" value="UniProtKB-UniRule"/>
</dbReference>
<dbReference type="InterPro" id="IPR050556">
    <property type="entry name" value="Type_II_TA_system_RNase"/>
</dbReference>
<feature type="domain" description="PIN" evidence="9">
    <location>
        <begin position="3"/>
        <end position="124"/>
    </location>
</feature>
<dbReference type="EC" id="3.1.-.-" evidence="8"/>
<comment type="function">
    <text evidence="8">Toxic component of a toxin-antitoxin (TA) system. An RNase.</text>
</comment>
<dbReference type="InterPro" id="IPR002716">
    <property type="entry name" value="PIN_dom"/>
</dbReference>
<name>A0A1U9ZSI1_9ACTN</name>
<dbReference type="Proteomes" id="UP000190797">
    <property type="component" value="Chromosome"/>
</dbReference>
<reference evidence="11" key="1">
    <citation type="journal article" date="2017" name="Med. Chem. Commun.">
        <title>Nonomuraea sp. ATCC 55076 harbours the largest actinomycete chromosome to date and the kistamicin biosynthetic gene cluster.</title>
        <authorList>
            <person name="Nazari B."/>
            <person name="Forneris C.C."/>
            <person name="Gibson M.I."/>
            <person name="Moon K."/>
            <person name="Schramma K.R."/>
            <person name="Seyedsayamdost M.R."/>
        </authorList>
    </citation>
    <scope>NUCLEOTIDE SEQUENCE [LARGE SCALE GENOMIC DNA]</scope>
    <source>
        <strain evidence="11">ATCC 55076</strain>
    </source>
</reference>
<dbReference type="OrthoDB" id="9815354at2"/>
<comment type="similarity">
    <text evidence="7 8">Belongs to the PINc/VapC protein family.</text>
</comment>
<dbReference type="InterPro" id="IPR029060">
    <property type="entry name" value="PIN-like_dom_sf"/>
</dbReference>
<keyword evidence="8" id="KW-0800">Toxin</keyword>
<evidence type="ECO:0000256" key="1">
    <source>
        <dbReference type="ARBA" id="ARBA00001946"/>
    </source>
</evidence>
<dbReference type="STRING" id="1909395.BKM31_04850"/>
<dbReference type="Pfam" id="PF01850">
    <property type="entry name" value="PIN"/>
    <property type="match status" value="1"/>
</dbReference>
<keyword evidence="2 8" id="KW-1277">Toxin-antitoxin system</keyword>
<sequence>MSYILDTNVVSEMTKRTRDERVQAWLDTIAGPNLYLSVMAFGEIRKGVELLRRRDPRQASVYESWLDRLHHEFRTRILPVTVAVAQEWGRLQAMRPLPIVDGLIAATARAHDWILVTRNEKDFAGLDVETLNPFDWPTA</sequence>
<dbReference type="HAMAP" id="MF_00265">
    <property type="entry name" value="VapC_Nob1"/>
    <property type="match status" value="1"/>
</dbReference>
<feature type="binding site" evidence="8">
    <location>
        <position position="6"/>
    </location>
    <ligand>
        <name>Mg(2+)</name>
        <dbReference type="ChEBI" id="CHEBI:18420"/>
    </ligand>
</feature>